<evidence type="ECO:0000313" key="3">
    <source>
        <dbReference type="Proteomes" id="UP000002875"/>
    </source>
</evidence>
<gene>
    <name evidence="2" type="ordered locus">Emtol_0226</name>
</gene>
<geneLocation type="plasmid" evidence="2 3">
    <name>pEMTOL01</name>
</geneLocation>
<accession>A0ABN4AS85</accession>
<organism evidence="2 3">
    <name type="scientific">Emticicia oligotrophica (strain DSM 17448 / CIP 109782 / MTCC 6937 / GPTSA100-15)</name>
    <dbReference type="NCBI Taxonomy" id="929562"/>
    <lineage>
        <taxon>Bacteria</taxon>
        <taxon>Pseudomonadati</taxon>
        <taxon>Bacteroidota</taxon>
        <taxon>Cytophagia</taxon>
        <taxon>Cytophagales</taxon>
        <taxon>Leadbetterellaceae</taxon>
        <taxon>Emticicia</taxon>
    </lineage>
</organism>
<dbReference type="Pfam" id="PF16117">
    <property type="entry name" value="DUF4833"/>
    <property type="match status" value="1"/>
</dbReference>
<dbReference type="Proteomes" id="UP000002875">
    <property type="component" value="Plasmid pEMTOL01"/>
</dbReference>
<feature type="domain" description="DUF4833" evidence="1">
    <location>
        <begin position="22"/>
        <end position="157"/>
    </location>
</feature>
<evidence type="ECO:0000259" key="1">
    <source>
        <dbReference type="Pfam" id="PF16117"/>
    </source>
</evidence>
<name>A0ABN4AS85_EMTOG</name>
<reference evidence="2 3" key="1">
    <citation type="submission" date="2011-07" db="EMBL/GenBank/DDBJ databases">
        <title>The complete genome of plasmid 1 of Emticicia oligotrophica DSM 17448.</title>
        <authorList>
            <consortium name="US DOE Joint Genome Institute (JGI-PGF)"/>
            <person name="Lucas S."/>
            <person name="Han J."/>
            <person name="Lapidus A."/>
            <person name="Bruce D."/>
            <person name="Goodwin L."/>
            <person name="Pitluck S."/>
            <person name="Peters L."/>
            <person name="Kyrpides N."/>
            <person name="Mavromatis K."/>
            <person name="Ivanova N."/>
            <person name="Ovchinnikova G."/>
            <person name="Teshima H."/>
            <person name="Detter J.C."/>
            <person name="Tapia R."/>
            <person name="Han C."/>
            <person name="Land M."/>
            <person name="Hauser L."/>
            <person name="Markowitz V."/>
            <person name="Cheng J.-F."/>
            <person name="Hugenholtz P."/>
            <person name="Woyke T."/>
            <person name="Wu D."/>
            <person name="Tindall B."/>
            <person name="Pomrenke H."/>
            <person name="Brambilla E."/>
            <person name="Klenk H.-P."/>
            <person name="Eisen J.A."/>
        </authorList>
    </citation>
    <scope>NUCLEOTIDE SEQUENCE [LARGE SCALE GENOMIC DNA]</scope>
    <source>
        <strain evidence="3">DSM 17448 / GPTSA100-15</strain>
        <plasmid evidence="2 3">pEMTOL01</plasmid>
    </source>
</reference>
<proteinExistence type="predicted"/>
<keyword evidence="2" id="KW-0614">Plasmid</keyword>
<dbReference type="EMBL" id="CP002962">
    <property type="protein sequence ID" value="AFK05498.1"/>
    <property type="molecule type" value="Genomic_DNA"/>
</dbReference>
<protein>
    <submittedName>
        <fullName evidence="2">CDP-alcohol phosphatidyltransferase</fullName>
    </submittedName>
</protein>
<sequence length="161" mass="19151">MQLLNYSIGAFFSVMFAINPSFIIERSKDSNQIFYVVNEQQQMLDITEPINFYWIKHTENGKKEALTWIQEKYSYGLKYLKKTPNEAIFQFVSYNKQNFYLRKDTDGTFKVFTVFNKKNMIVNRIYIHIKGGTFWMPKIPQIDIEGIELKTSQKITEVFKP</sequence>
<dbReference type="InterPro" id="IPR032269">
    <property type="entry name" value="DUF4833"/>
</dbReference>
<keyword evidence="3" id="KW-1185">Reference proteome</keyword>
<evidence type="ECO:0000313" key="2">
    <source>
        <dbReference type="EMBL" id="AFK05498.1"/>
    </source>
</evidence>
<dbReference type="RefSeq" id="WP_015026244.1">
    <property type="nucleotide sequence ID" value="NC_018742.1"/>
</dbReference>